<proteinExistence type="predicted"/>
<evidence type="ECO:0000313" key="2">
    <source>
        <dbReference type="Proteomes" id="UP001412067"/>
    </source>
</evidence>
<gene>
    <name evidence="1" type="primary">CYCA3-1</name>
    <name evidence="1" type="ORF">KSP40_PGU001700</name>
</gene>
<dbReference type="EMBL" id="JBBWWR010000015">
    <property type="protein sequence ID" value="KAK8950346.1"/>
    <property type="molecule type" value="Genomic_DNA"/>
</dbReference>
<name>A0ABR2LTW2_9ASPA</name>
<organism evidence="1 2">
    <name type="scientific">Platanthera guangdongensis</name>
    <dbReference type="NCBI Taxonomy" id="2320717"/>
    <lineage>
        <taxon>Eukaryota</taxon>
        <taxon>Viridiplantae</taxon>
        <taxon>Streptophyta</taxon>
        <taxon>Embryophyta</taxon>
        <taxon>Tracheophyta</taxon>
        <taxon>Spermatophyta</taxon>
        <taxon>Magnoliopsida</taxon>
        <taxon>Liliopsida</taxon>
        <taxon>Asparagales</taxon>
        <taxon>Orchidaceae</taxon>
        <taxon>Orchidoideae</taxon>
        <taxon>Orchideae</taxon>
        <taxon>Orchidinae</taxon>
        <taxon>Platanthera</taxon>
    </lineage>
</organism>
<sequence length="111" mass="12785">MADKEDVPPASASKKRAAFAIIGSPLQHHRRPLAELPPRFRKTVQMKNVSASMRGILVDWLVEVAEGFCAFPAFSWLRSMKKVNHQRQRIYATLLIIHTPRKRPSRRLKQD</sequence>
<comment type="caution">
    <text evidence="1">The sequence shown here is derived from an EMBL/GenBank/DDBJ whole genome shotgun (WGS) entry which is preliminary data.</text>
</comment>
<keyword evidence="2" id="KW-1185">Reference proteome</keyword>
<protein>
    <submittedName>
        <fullName evidence="1">Cyclin-A3-1</fullName>
    </submittedName>
</protein>
<accession>A0ABR2LTW2</accession>
<reference evidence="1 2" key="1">
    <citation type="journal article" date="2022" name="Nat. Plants">
        <title>Genomes of leafy and leafless Platanthera orchids illuminate the evolution of mycoheterotrophy.</title>
        <authorList>
            <person name="Li M.H."/>
            <person name="Liu K.W."/>
            <person name="Li Z."/>
            <person name="Lu H.C."/>
            <person name="Ye Q.L."/>
            <person name="Zhang D."/>
            <person name="Wang J.Y."/>
            <person name="Li Y.F."/>
            <person name="Zhong Z.M."/>
            <person name="Liu X."/>
            <person name="Yu X."/>
            <person name="Liu D.K."/>
            <person name="Tu X.D."/>
            <person name="Liu B."/>
            <person name="Hao Y."/>
            <person name="Liao X.Y."/>
            <person name="Jiang Y.T."/>
            <person name="Sun W.H."/>
            <person name="Chen J."/>
            <person name="Chen Y.Q."/>
            <person name="Ai Y."/>
            <person name="Zhai J.W."/>
            <person name="Wu S.S."/>
            <person name="Zhou Z."/>
            <person name="Hsiao Y.Y."/>
            <person name="Wu W.L."/>
            <person name="Chen Y.Y."/>
            <person name="Lin Y.F."/>
            <person name="Hsu J.L."/>
            <person name="Li C.Y."/>
            <person name="Wang Z.W."/>
            <person name="Zhao X."/>
            <person name="Zhong W.Y."/>
            <person name="Ma X.K."/>
            <person name="Ma L."/>
            <person name="Huang J."/>
            <person name="Chen G.Z."/>
            <person name="Huang M.Z."/>
            <person name="Huang L."/>
            <person name="Peng D.H."/>
            <person name="Luo Y.B."/>
            <person name="Zou S.Q."/>
            <person name="Chen S.P."/>
            <person name="Lan S."/>
            <person name="Tsai W.C."/>
            <person name="Van de Peer Y."/>
            <person name="Liu Z.J."/>
        </authorList>
    </citation>
    <scope>NUCLEOTIDE SEQUENCE [LARGE SCALE GENOMIC DNA]</scope>
    <source>
        <strain evidence="1">Lor288</strain>
    </source>
</reference>
<dbReference type="Proteomes" id="UP001412067">
    <property type="component" value="Unassembled WGS sequence"/>
</dbReference>
<evidence type="ECO:0000313" key="1">
    <source>
        <dbReference type="EMBL" id="KAK8950346.1"/>
    </source>
</evidence>